<evidence type="ECO:0000259" key="3">
    <source>
        <dbReference type="Pfam" id="PF08620"/>
    </source>
</evidence>
<dbReference type="Pfam" id="PF08620">
    <property type="entry name" value="RPAP1_C"/>
    <property type="match status" value="1"/>
</dbReference>
<dbReference type="PANTHER" id="PTHR21483:SF18">
    <property type="entry name" value="RNA POLYMERASE II-ASSOCIATED PROTEIN 1"/>
    <property type="match status" value="1"/>
</dbReference>
<feature type="non-terminal residue" evidence="5">
    <location>
        <position position="486"/>
    </location>
</feature>
<feature type="region of interest" description="Disordered" evidence="2">
    <location>
        <begin position="20"/>
        <end position="71"/>
    </location>
</feature>
<accession>A3LZ76</accession>
<feature type="compositionally biased region" description="Basic and acidic residues" evidence="2">
    <location>
        <begin position="47"/>
        <end position="61"/>
    </location>
</feature>
<evidence type="ECO:0000256" key="1">
    <source>
        <dbReference type="ARBA" id="ARBA00009953"/>
    </source>
</evidence>
<comment type="similarity">
    <text evidence="1">Belongs to the RPAP1 family.</text>
</comment>
<dbReference type="AlphaFoldDB" id="A3LZ76"/>
<dbReference type="Pfam" id="PF08621">
    <property type="entry name" value="RPAP1_N"/>
    <property type="match status" value="1"/>
</dbReference>
<dbReference type="InterPro" id="IPR013930">
    <property type="entry name" value="RPAP1_N"/>
</dbReference>
<dbReference type="InParanoid" id="A3LZ76"/>
<sequence length="486" mass="55549">MDFIGEIVEHEIEAPSSTIDVEVGGFPDPSKSREKKVSRWKKRVQKKGTEDAAKPLRESANKVKNKNVVNDLTEAEKIHQENMDKIASMTEEEITHEREELLQGLDPKLIQSLLKRTESRIQKQADHVHGDSSNHGDHGHEHSEGYNGWIGGMRTKEGMSDLSQLDPEDVDKALGIKQLNIKDDFDIEKDNSSKASEKPKKSVTFNEVATVSYEDLDGGIELDPNGWEDVEDLHEMIPNIPHTNNENEIAPEEYQLLTEEEENRMDVHFPKPKPVDDLDLNDPDFYDKLHEKYYPDLPKETDKLSWMTKPLPKQTSTTYESVADMRFNFHGDLIELHDETSPQANPKNEIPTYMGLHHHAENPHLAGYTLAELAHLARSVVPSQRCVSIQTLGRILHKLGLHKYAGVSVEENDEEDKHFNENVREMVASFEKMLWDLIDQLRVIETITDAADEAKTKNLSVRNYAIEALWLWKKGGGRPEEYEQTE</sequence>
<dbReference type="KEGG" id="pic:PICST_18070"/>
<organism evidence="5 6">
    <name type="scientific">Scheffersomyces stipitis (strain ATCC 58785 / CBS 6054 / NBRC 10063 / NRRL Y-11545)</name>
    <name type="common">Yeast</name>
    <name type="synonym">Pichia stipitis</name>
    <dbReference type="NCBI Taxonomy" id="322104"/>
    <lineage>
        <taxon>Eukaryota</taxon>
        <taxon>Fungi</taxon>
        <taxon>Dikarya</taxon>
        <taxon>Ascomycota</taxon>
        <taxon>Saccharomycotina</taxon>
        <taxon>Pichiomycetes</taxon>
        <taxon>Debaryomycetaceae</taxon>
        <taxon>Scheffersomyces</taxon>
    </lineage>
</organism>
<dbReference type="eggNOG" id="KOG1894">
    <property type="taxonomic scope" value="Eukaryota"/>
</dbReference>
<evidence type="ECO:0008006" key="7">
    <source>
        <dbReference type="Google" id="ProtNLM"/>
    </source>
</evidence>
<evidence type="ECO:0000313" key="5">
    <source>
        <dbReference type="EMBL" id="ABN68290.2"/>
    </source>
</evidence>
<dbReference type="Proteomes" id="UP000002258">
    <property type="component" value="Chromosome 7"/>
</dbReference>
<evidence type="ECO:0000256" key="2">
    <source>
        <dbReference type="SAM" id="MobiDB-lite"/>
    </source>
</evidence>
<protein>
    <recommendedName>
        <fullName evidence="7">RNA polymerase II-associated protein RBA50</fullName>
    </recommendedName>
</protein>
<reference evidence="5 6" key="1">
    <citation type="journal article" date="2007" name="Nat. Biotechnol.">
        <title>Genome sequence of the lignocellulose-bioconverting and xylose-fermenting yeast Pichia stipitis.</title>
        <authorList>
            <person name="Jeffries T.W."/>
            <person name="Grigoriev I.V."/>
            <person name="Grimwood J."/>
            <person name="Laplaza J.M."/>
            <person name="Aerts A."/>
            <person name="Salamov A."/>
            <person name="Schmutz J."/>
            <person name="Lindquist E."/>
            <person name="Dehal P."/>
            <person name="Shapiro H."/>
            <person name="Jin Y.S."/>
            <person name="Passoth V."/>
            <person name="Richardson P.M."/>
        </authorList>
    </citation>
    <scope>NUCLEOTIDE SEQUENCE [LARGE SCALE GENOMIC DNA]</scope>
    <source>
        <strain evidence="6">ATCC 58785 / CBS 6054 / NBRC 10063 / NRRL Y-11545</strain>
    </source>
</reference>
<feature type="domain" description="RPAP1 C-terminal" evidence="3">
    <location>
        <begin position="324"/>
        <end position="399"/>
    </location>
</feature>
<dbReference type="InterPro" id="IPR013929">
    <property type="entry name" value="RPAP1_C"/>
</dbReference>
<dbReference type="GO" id="GO:0006366">
    <property type="term" value="P:transcription by RNA polymerase II"/>
    <property type="evidence" value="ECO:0007669"/>
    <property type="project" value="EnsemblFungi"/>
</dbReference>
<dbReference type="OrthoDB" id="348201at2759"/>
<proteinExistence type="inferred from homology"/>
<name>A3LZ76_PICST</name>
<dbReference type="FunCoup" id="A3LZ76">
    <property type="interactions" value="176"/>
</dbReference>
<dbReference type="RefSeq" id="XP_001386319.2">
    <property type="nucleotide sequence ID" value="XM_001386282.1"/>
</dbReference>
<dbReference type="InterPro" id="IPR039913">
    <property type="entry name" value="RPAP1/Rba50"/>
</dbReference>
<keyword evidence="6" id="KW-1185">Reference proteome</keyword>
<feature type="compositionally biased region" description="Basic and acidic residues" evidence="2">
    <location>
        <begin position="126"/>
        <end position="144"/>
    </location>
</feature>
<feature type="domain" description="RPAP1 N-terminal" evidence="4">
    <location>
        <begin position="76"/>
        <end position="119"/>
    </location>
</feature>
<feature type="region of interest" description="Disordered" evidence="2">
    <location>
        <begin position="126"/>
        <end position="152"/>
    </location>
</feature>
<dbReference type="GeneID" id="4840720"/>
<evidence type="ECO:0000313" key="6">
    <source>
        <dbReference type="Proteomes" id="UP000002258"/>
    </source>
</evidence>
<dbReference type="HOGENOM" id="CLU_031074_0_0_1"/>
<evidence type="ECO:0000259" key="4">
    <source>
        <dbReference type="Pfam" id="PF08621"/>
    </source>
</evidence>
<dbReference type="OMA" id="TQRCIAI"/>
<gene>
    <name evidence="5" type="ORF">PICST_18070</name>
</gene>
<dbReference type="PANTHER" id="PTHR21483">
    <property type="entry name" value="RNA POLYMERASE II-ASSOCIATED PROTEIN 1"/>
    <property type="match status" value="1"/>
</dbReference>
<dbReference type="EMBL" id="CP000501">
    <property type="protein sequence ID" value="ABN68290.2"/>
    <property type="molecule type" value="Genomic_DNA"/>
</dbReference>